<keyword evidence="2" id="KW-1185">Reference proteome</keyword>
<evidence type="ECO:0000313" key="2">
    <source>
        <dbReference type="Proteomes" id="UP000828048"/>
    </source>
</evidence>
<protein>
    <submittedName>
        <fullName evidence="1">Uncharacterized protein</fullName>
    </submittedName>
</protein>
<comment type="caution">
    <text evidence="1">The sequence shown here is derived from an EMBL/GenBank/DDBJ whole genome shotgun (WGS) entry which is preliminary data.</text>
</comment>
<accession>A0ACB7YGT6</accession>
<dbReference type="EMBL" id="CM037158">
    <property type="protein sequence ID" value="KAH7852403.1"/>
    <property type="molecule type" value="Genomic_DNA"/>
</dbReference>
<name>A0ACB7YGT6_9ERIC</name>
<evidence type="ECO:0000313" key="1">
    <source>
        <dbReference type="EMBL" id="KAH7852403.1"/>
    </source>
</evidence>
<organism evidence="1 2">
    <name type="scientific">Vaccinium darrowii</name>
    <dbReference type="NCBI Taxonomy" id="229202"/>
    <lineage>
        <taxon>Eukaryota</taxon>
        <taxon>Viridiplantae</taxon>
        <taxon>Streptophyta</taxon>
        <taxon>Embryophyta</taxon>
        <taxon>Tracheophyta</taxon>
        <taxon>Spermatophyta</taxon>
        <taxon>Magnoliopsida</taxon>
        <taxon>eudicotyledons</taxon>
        <taxon>Gunneridae</taxon>
        <taxon>Pentapetalae</taxon>
        <taxon>asterids</taxon>
        <taxon>Ericales</taxon>
        <taxon>Ericaceae</taxon>
        <taxon>Vaccinioideae</taxon>
        <taxon>Vaccinieae</taxon>
        <taxon>Vaccinium</taxon>
    </lineage>
</organism>
<proteinExistence type="predicted"/>
<gene>
    <name evidence="1" type="ORF">Vadar_024407</name>
</gene>
<dbReference type="Proteomes" id="UP000828048">
    <property type="component" value="Chromosome 8"/>
</dbReference>
<sequence>MSTSDQPNGAHILVFPYPAMGHIIPLLDLTRIFLKRGFTVTVLVTTPPHLSLLDPLLSSHPTSIQPLLLSPPEINPTANSNLFRAVANTLALSQLRDPITHWFKSHPSPPVAIVSDMFLGWTHHLASDLGVPRVVFWTSGAHAVSIFNALWRDLPRIDDPDDEDSVLSLPNLPNSPKYPSWQITSLYRLFKEGDPDWEFFRNGMLANSQSWGAVVNSFTELERVYIEHIKKEMGHDRVWAVGPLLLDGNDLLGPNNRGGSSSVSAHEVMGWLDSKADDSVVYVCFGSRWTLTSEQLGALAAALERSGVHFIWCLKDSDLENAAISDGFQNRVVGKGFLIKGWAPQVAILGHRAIGAFVTHCGWNSVLEAMVAGVLMLTWPVAADQFTNANLLVDQIGVAVRFCECGTRTVPDSGKLSRLLAESVGGTRPERHRVMEVRNAATEAIKGGSSSRDTEALVNKLCGLNSSSC</sequence>
<reference evidence="1 2" key="1">
    <citation type="journal article" date="2021" name="Hortic Res">
        <title>High-quality reference genome and annotation aids understanding of berry development for evergreen blueberry (Vaccinium darrowii).</title>
        <authorList>
            <person name="Yu J."/>
            <person name="Hulse-Kemp A.M."/>
            <person name="Babiker E."/>
            <person name="Staton M."/>
        </authorList>
    </citation>
    <scope>NUCLEOTIDE SEQUENCE [LARGE SCALE GENOMIC DNA]</scope>
    <source>
        <strain evidence="2">cv. NJ 8807/NJ 8810</strain>
        <tissue evidence="1">Young leaf</tissue>
    </source>
</reference>